<evidence type="ECO:0000256" key="6">
    <source>
        <dbReference type="ARBA" id="ARBA00023136"/>
    </source>
</evidence>
<accession>A0A410FSW9</accession>
<keyword evidence="5 7" id="KW-1133">Transmembrane helix</keyword>
<evidence type="ECO:0000256" key="2">
    <source>
        <dbReference type="ARBA" id="ARBA00010388"/>
    </source>
</evidence>
<feature type="transmembrane region" description="Helical" evidence="7">
    <location>
        <begin position="70"/>
        <end position="95"/>
    </location>
</feature>
<protein>
    <recommendedName>
        <fullName evidence="10">Na(+) H(+) antiporter subunit C</fullName>
    </recommendedName>
</protein>
<dbReference type="GO" id="GO:0005886">
    <property type="term" value="C:plasma membrane"/>
    <property type="evidence" value="ECO:0007669"/>
    <property type="project" value="UniProtKB-SubCell"/>
</dbReference>
<evidence type="ECO:0000256" key="5">
    <source>
        <dbReference type="ARBA" id="ARBA00022989"/>
    </source>
</evidence>
<comment type="similarity">
    <text evidence="2">Belongs to the CPA3 antiporters (TC 2.A.63) subunit C family.</text>
</comment>
<dbReference type="Gene3D" id="1.10.287.3510">
    <property type="match status" value="1"/>
</dbReference>
<dbReference type="EMBL" id="CP034928">
    <property type="protein sequence ID" value="QAA76113.1"/>
    <property type="molecule type" value="Genomic_DNA"/>
</dbReference>
<dbReference type="InterPro" id="IPR039428">
    <property type="entry name" value="NUOK/Mnh_C1-like"/>
</dbReference>
<dbReference type="InterPro" id="IPR050601">
    <property type="entry name" value="CPA3_antiporter_subunitC"/>
</dbReference>
<reference evidence="9" key="1">
    <citation type="submission" date="2018-12" db="EMBL/GenBank/DDBJ databases">
        <title>Complete genome sequence of an uncultured bacterium of the candidate phylum Bipolaricaulota.</title>
        <authorList>
            <person name="Kadnikov V.V."/>
            <person name="Mardanov A.V."/>
            <person name="Beletsky A.V."/>
            <person name="Frank Y.A."/>
            <person name="Karnachuk O.V."/>
            <person name="Ravin N.V."/>
        </authorList>
    </citation>
    <scope>NUCLEOTIDE SEQUENCE [LARGE SCALE GENOMIC DNA]</scope>
</reference>
<keyword evidence="6 7" id="KW-0472">Membrane</keyword>
<dbReference type="Proteomes" id="UP000287233">
    <property type="component" value="Chromosome"/>
</dbReference>
<evidence type="ECO:0000313" key="8">
    <source>
        <dbReference type="EMBL" id="QAA76113.1"/>
    </source>
</evidence>
<feature type="transmembrane region" description="Helical" evidence="7">
    <location>
        <begin position="32"/>
        <end position="50"/>
    </location>
</feature>
<evidence type="ECO:0000256" key="1">
    <source>
        <dbReference type="ARBA" id="ARBA00004651"/>
    </source>
</evidence>
<organism evidence="8 9">
    <name type="scientific">Bipolaricaulis sibiricus</name>
    <dbReference type="NCBI Taxonomy" id="2501609"/>
    <lineage>
        <taxon>Bacteria</taxon>
        <taxon>Candidatus Bipolaricaulota</taxon>
        <taxon>Candidatus Bipolaricaulia</taxon>
        <taxon>Candidatus Bipolaricaulales</taxon>
        <taxon>Candidatus Bipolaricaulaceae</taxon>
        <taxon>Candidatus Bipolaricaulis</taxon>
    </lineage>
</organism>
<dbReference type="PANTHER" id="PTHR34583">
    <property type="entry name" value="ANTIPORTER SUBUNIT MNHC2-RELATED"/>
    <property type="match status" value="1"/>
</dbReference>
<dbReference type="Pfam" id="PF00420">
    <property type="entry name" value="Oxidored_q2"/>
    <property type="match status" value="1"/>
</dbReference>
<dbReference type="PANTHER" id="PTHR34583:SF2">
    <property type="entry name" value="ANTIPORTER SUBUNIT MNHC2-RELATED"/>
    <property type="match status" value="1"/>
</dbReference>
<evidence type="ECO:0008006" key="10">
    <source>
        <dbReference type="Google" id="ProtNLM"/>
    </source>
</evidence>
<evidence type="ECO:0000313" key="9">
    <source>
        <dbReference type="Proteomes" id="UP000287233"/>
    </source>
</evidence>
<name>A0A410FSW9_BIPS1</name>
<sequence length="119" mass="12736">MEGLTAVALAIALAALGLWNLIVRRNLIWKLLGLNVAASGAILFLVALAHRPGASPPIVGLGPGPSADPLPHALVLTAIVIDFATLALALVYVIFLTEHRHTQDVERLERDEERGWPQP</sequence>
<proteinExistence type="inferred from homology"/>
<comment type="subcellular location">
    <subcellularLocation>
        <location evidence="1">Cell membrane</location>
        <topology evidence="1">Multi-pass membrane protein</topology>
    </subcellularLocation>
</comment>
<feature type="transmembrane region" description="Helical" evidence="7">
    <location>
        <begin position="6"/>
        <end position="23"/>
    </location>
</feature>
<keyword evidence="3" id="KW-1003">Cell membrane</keyword>
<evidence type="ECO:0000256" key="3">
    <source>
        <dbReference type="ARBA" id="ARBA00022475"/>
    </source>
</evidence>
<dbReference type="AlphaFoldDB" id="A0A410FSW9"/>
<evidence type="ECO:0000256" key="7">
    <source>
        <dbReference type="SAM" id="Phobius"/>
    </source>
</evidence>
<dbReference type="KEGG" id="bih:BIP78_0347"/>
<evidence type="ECO:0000256" key="4">
    <source>
        <dbReference type="ARBA" id="ARBA00022692"/>
    </source>
</evidence>
<keyword evidence="4 7" id="KW-0812">Transmembrane</keyword>
<gene>
    <name evidence="8" type="ORF">BIP78_0347</name>
</gene>